<reference evidence="2" key="1">
    <citation type="submission" date="2015-04" db="EMBL/GenBank/DDBJ databases">
        <title>The genome sequence of the plant pathogenic Rhizarian Plasmodiophora brassicae reveals insights in its biotrophic life cycle and the origin of chitin synthesis.</title>
        <authorList>
            <person name="Schwelm A."/>
            <person name="Fogelqvist J."/>
            <person name="Knaust A."/>
            <person name="Julke S."/>
            <person name="Lilja T."/>
            <person name="Dhandapani V."/>
            <person name="Bonilla-Rosso G."/>
            <person name="Karlsson M."/>
            <person name="Shevchenko A."/>
            <person name="Choi S.R."/>
            <person name="Kim H.G."/>
            <person name="Park J.Y."/>
            <person name="Lim Y.P."/>
            <person name="Ludwig-Muller J."/>
            <person name="Dixelius C."/>
        </authorList>
    </citation>
    <scope>NUCLEOTIDE SEQUENCE</scope>
    <source>
        <tissue evidence="2">Potato root galls</tissue>
    </source>
</reference>
<feature type="compositionally biased region" description="Polar residues" evidence="1">
    <location>
        <begin position="83"/>
        <end position="92"/>
    </location>
</feature>
<feature type="compositionally biased region" description="Basic and acidic residues" evidence="1">
    <location>
        <begin position="177"/>
        <end position="193"/>
    </location>
</feature>
<feature type="region of interest" description="Disordered" evidence="1">
    <location>
        <begin position="69"/>
        <end position="123"/>
    </location>
</feature>
<feature type="compositionally biased region" description="Basic and acidic residues" evidence="1">
    <location>
        <begin position="96"/>
        <end position="110"/>
    </location>
</feature>
<feature type="region of interest" description="Disordered" evidence="1">
    <location>
        <begin position="139"/>
        <end position="207"/>
    </location>
</feature>
<dbReference type="EMBL" id="HACM01003586">
    <property type="protein sequence ID" value="CRZ04028.1"/>
    <property type="molecule type" value="Transcribed_RNA"/>
</dbReference>
<organism evidence="2">
    <name type="scientific">Spongospora subterranea</name>
    <dbReference type="NCBI Taxonomy" id="70186"/>
    <lineage>
        <taxon>Eukaryota</taxon>
        <taxon>Sar</taxon>
        <taxon>Rhizaria</taxon>
        <taxon>Endomyxa</taxon>
        <taxon>Phytomyxea</taxon>
        <taxon>Plasmodiophorida</taxon>
        <taxon>Plasmodiophoridae</taxon>
        <taxon>Spongospora</taxon>
    </lineage>
</organism>
<protein>
    <submittedName>
        <fullName evidence="2">Uncharacterized protein</fullName>
    </submittedName>
</protein>
<evidence type="ECO:0000313" key="2">
    <source>
        <dbReference type="EMBL" id="CRZ04028.1"/>
    </source>
</evidence>
<evidence type="ECO:0000256" key="1">
    <source>
        <dbReference type="SAM" id="MobiDB-lite"/>
    </source>
</evidence>
<sequence>MEIVRDRRCRHVAEHGDLVRAADGGDGTDWDRAMDPGPHQQQGAGGNHFVGGTNVADVALRGRPHICARPHHGSAGAGRSFTLDGTSASSPSAHGRTVDRVSDPIGDRSQRANGEPTGGGILGAPVLHLSRKFLAANQGRTGEDSPVQQPGPRSDGGGAAAVPSQLPLSGKTPGAARRQETPEDGRGDHDSVGGRDGQAGGLPVQDL</sequence>
<proteinExistence type="predicted"/>
<name>A0A0H5QPQ8_9EUKA</name>
<dbReference type="AlphaFoldDB" id="A0A0H5QPQ8"/>
<accession>A0A0H5QPQ8</accession>